<gene>
    <name evidence="2" type="ORF">PLBR_LOCUS1648</name>
</gene>
<accession>A0A3P3Y2P4</accession>
<organism evidence="2 3">
    <name type="scientific">Plasmodiophora brassicae</name>
    <name type="common">Clubroot disease agent</name>
    <dbReference type="NCBI Taxonomy" id="37360"/>
    <lineage>
        <taxon>Eukaryota</taxon>
        <taxon>Sar</taxon>
        <taxon>Rhizaria</taxon>
        <taxon>Endomyxa</taxon>
        <taxon>Phytomyxea</taxon>
        <taxon>Plasmodiophorida</taxon>
        <taxon>Plasmodiophoridae</taxon>
        <taxon>Plasmodiophora</taxon>
    </lineage>
</organism>
<name>A0A3P3Y2P4_PLABS</name>
<feature type="compositionally biased region" description="Low complexity" evidence="1">
    <location>
        <begin position="369"/>
        <end position="382"/>
    </location>
</feature>
<sequence length="508" mass="55736">MATSCFAASPTATRRTTDAADGRASFGKILPDAFLYHRHHHAECAVRGGLAWRRHTGPESDRDRRRSSECDAAAATPRHSRLPRREVIRPMSLSSSSSSRPDRDPAVSSSDDCADDSSDEASSTSDVEPAAGNQFIRKTVIAINDRATDLAATVPVVKSTFDSVGRLVVPVFRYADPIVTSLDDRIDAVISAIRTMTVANPSGTFDRTQHWMRLKQTFVSSQWFRKVQDILTPTHADTFYTTATQCYFDCGSEVTSEQFLETLRERMGDMWDPRLLSLARVFYATAKTAASIVGVGRFFKGAFGLGRAKLNHAFEHIIERWDKMLGATDTAVDRWLPELDEVQRASSHSESSSRIWPAPPGTSAAANRSSSGGVEASAGSTGDDTASPDEDTDHSSPAPFGNKRRSVSDIASTLTRRVRQRLSPGVREKLGQARWCQTVDEILLENVFVRSLVTASPPSEHFFNTCAGLLHDAPDVDAFVGAVKRAVGDSWDGRLDEPVRQFYHVARP</sequence>
<evidence type="ECO:0000313" key="3">
    <source>
        <dbReference type="Proteomes" id="UP000290189"/>
    </source>
</evidence>
<geneLocation type="mitochondrion" evidence="2"/>
<feature type="compositionally biased region" description="Basic and acidic residues" evidence="1">
    <location>
        <begin position="56"/>
        <end position="69"/>
    </location>
</feature>
<evidence type="ECO:0000313" key="2">
    <source>
        <dbReference type="EMBL" id="SPQ94433.1"/>
    </source>
</evidence>
<protein>
    <submittedName>
        <fullName evidence="2">Uncharacterized protein</fullName>
    </submittedName>
</protein>
<reference evidence="2 3" key="1">
    <citation type="submission" date="2018-03" db="EMBL/GenBank/DDBJ databases">
        <authorList>
            <person name="Fogelqvist J."/>
        </authorList>
    </citation>
    <scope>NUCLEOTIDE SEQUENCE [LARGE SCALE GENOMIC DNA]</scope>
</reference>
<keyword evidence="2" id="KW-0496">Mitochondrion</keyword>
<feature type="region of interest" description="Disordered" evidence="1">
    <location>
        <begin position="346"/>
        <end position="409"/>
    </location>
</feature>
<dbReference type="Proteomes" id="UP000290189">
    <property type="component" value="Unassembled WGS sequence"/>
</dbReference>
<proteinExistence type="predicted"/>
<feature type="compositionally biased region" description="Low complexity" evidence="1">
    <location>
        <begin position="89"/>
        <end position="99"/>
    </location>
</feature>
<evidence type="ECO:0000256" key="1">
    <source>
        <dbReference type="SAM" id="MobiDB-lite"/>
    </source>
</evidence>
<dbReference type="EMBL" id="OVEO01000002">
    <property type="protein sequence ID" value="SPQ94433.1"/>
    <property type="molecule type" value="Genomic_DNA"/>
</dbReference>
<dbReference type="AlphaFoldDB" id="A0A3P3Y2P4"/>
<feature type="region of interest" description="Disordered" evidence="1">
    <location>
        <begin position="53"/>
        <end position="130"/>
    </location>
</feature>